<feature type="binding site" evidence="8">
    <location>
        <position position="46"/>
    </location>
    <ligand>
        <name>Zn(2+)</name>
        <dbReference type="ChEBI" id="CHEBI:29105"/>
    </ligand>
</feature>
<keyword evidence="3" id="KW-0548">Nucleotidyltransferase</keyword>
<evidence type="ECO:0000256" key="7">
    <source>
        <dbReference type="PIRSR" id="PIRSR000808-1"/>
    </source>
</evidence>
<evidence type="ECO:0000313" key="12">
    <source>
        <dbReference type="Proteomes" id="UP000822688"/>
    </source>
</evidence>
<keyword evidence="2" id="KW-0808">Transferase</keyword>
<dbReference type="InterPro" id="IPR001937">
    <property type="entry name" value="GalP_UDPtransf1"/>
</dbReference>
<keyword evidence="4 8" id="KW-0479">Metal-binding</keyword>
<gene>
    <name evidence="11" type="ORF">KC19_6G077600</name>
</gene>
<feature type="domain" description="Galactose-1-phosphate uridyl transferase C-terminal" evidence="10">
    <location>
        <begin position="193"/>
        <end position="309"/>
    </location>
</feature>
<evidence type="ECO:0000256" key="5">
    <source>
        <dbReference type="ARBA" id="ARBA00022833"/>
    </source>
</evidence>
<evidence type="ECO:0000259" key="9">
    <source>
        <dbReference type="Pfam" id="PF01087"/>
    </source>
</evidence>
<keyword evidence="6" id="KW-0119">Carbohydrate metabolism</keyword>
<evidence type="ECO:0000256" key="4">
    <source>
        <dbReference type="ARBA" id="ARBA00022723"/>
    </source>
</evidence>
<evidence type="ECO:0000256" key="6">
    <source>
        <dbReference type="ARBA" id="ARBA00023277"/>
    </source>
</evidence>
<dbReference type="SUPFAM" id="SSF54197">
    <property type="entry name" value="HIT-like"/>
    <property type="match status" value="2"/>
</dbReference>
<name>A0A8T0HCN3_CERPU</name>
<dbReference type="InterPro" id="IPR005850">
    <property type="entry name" value="GalP_Utransf_C"/>
</dbReference>
<dbReference type="PANTHER" id="PTHR42763:SF2">
    <property type="entry name" value="ADP-GLUCOSE PHOSPHORYLASE"/>
    <property type="match status" value="1"/>
</dbReference>
<feature type="binding site" evidence="8">
    <location>
        <position position="43"/>
    </location>
    <ligand>
        <name>Zn(2+)</name>
        <dbReference type="ChEBI" id="CHEBI:29105"/>
    </ligand>
</feature>
<keyword evidence="5 8" id="KW-0862">Zinc</keyword>
<evidence type="ECO:0000259" key="10">
    <source>
        <dbReference type="Pfam" id="PF02744"/>
    </source>
</evidence>
<dbReference type="AlphaFoldDB" id="A0A8T0HCN3"/>
<feature type="domain" description="Galactose-1-phosphate uridyl transferase N-terminal" evidence="9">
    <location>
        <begin position="5"/>
        <end position="178"/>
    </location>
</feature>
<evidence type="ECO:0000256" key="3">
    <source>
        <dbReference type="ARBA" id="ARBA00022695"/>
    </source>
</evidence>
<dbReference type="NCBIfam" id="TIGR00209">
    <property type="entry name" value="galT_1"/>
    <property type="match status" value="1"/>
</dbReference>
<organism evidence="11 12">
    <name type="scientific">Ceratodon purpureus</name>
    <name type="common">Fire moss</name>
    <name type="synonym">Dicranum purpureum</name>
    <dbReference type="NCBI Taxonomy" id="3225"/>
    <lineage>
        <taxon>Eukaryota</taxon>
        <taxon>Viridiplantae</taxon>
        <taxon>Streptophyta</taxon>
        <taxon>Embryophyta</taxon>
        <taxon>Bryophyta</taxon>
        <taxon>Bryophytina</taxon>
        <taxon>Bryopsida</taxon>
        <taxon>Dicranidae</taxon>
        <taxon>Pseudoditrichales</taxon>
        <taxon>Ditrichaceae</taxon>
        <taxon>Ceratodon</taxon>
    </lineage>
</organism>
<dbReference type="Gene3D" id="3.30.428.10">
    <property type="entry name" value="HIT-like"/>
    <property type="match status" value="2"/>
</dbReference>
<reference evidence="11 12" key="1">
    <citation type="submission" date="2020-06" db="EMBL/GenBank/DDBJ databases">
        <title>WGS assembly of Ceratodon purpureus strain R40.</title>
        <authorList>
            <person name="Carey S.B."/>
            <person name="Jenkins J."/>
            <person name="Shu S."/>
            <person name="Lovell J.T."/>
            <person name="Sreedasyam A."/>
            <person name="Maumus F."/>
            <person name="Tiley G.P."/>
            <person name="Fernandez-Pozo N."/>
            <person name="Barry K."/>
            <person name="Chen C."/>
            <person name="Wang M."/>
            <person name="Lipzen A."/>
            <person name="Daum C."/>
            <person name="Saski C.A."/>
            <person name="Payton A.C."/>
            <person name="Mcbreen J.C."/>
            <person name="Conrad R.E."/>
            <person name="Kollar L.M."/>
            <person name="Olsson S."/>
            <person name="Huttunen S."/>
            <person name="Landis J.B."/>
            <person name="Wickett N.J."/>
            <person name="Johnson M.G."/>
            <person name="Rensing S.A."/>
            <person name="Grimwood J."/>
            <person name="Schmutz J."/>
            <person name="Mcdaniel S.F."/>
        </authorList>
    </citation>
    <scope>NUCLEOTIDE SEQUENCE [LARGE SCALE GENOMIC DNA]</scope>
    <source>
        <strain evidence="11 12">R40</strain>
    </source>
</reference>
<dbReference type="InterPro" id="IPR053177">
    <property type="entry name" value="ADP-glucose_phosphorylase"/>
</dbReference>
<dbReference type="Pfam" id="PF02744">
    <property type="entry name" value="GalP_UDP_tr_C"/>
    <property type="match status" value="1"/>
</dbReference>
<accession>A0A8T0HCN3</accession>
<keyword evidence="12" id="KW-1185">Reference proteome</keyword>
<dbReference type="InterPro" id="IPR036265">
    <property type="entry name" value="HIT-like_sf"/>
</dbReference>
<feature type="active site" description="Tele-UMP-histidine intermediate" evidence="7">
    <location>
        <position position="172"/>
    </location>
</feature>
<comment type="similarity">
    <text evidence="1">Belongs to the galactose-1-phosphate uridylyltransferase type 1 family.</text>
</comment>
<dbReference type="Pfam" id="PF01087">
    <property type="entry name" value="GalP_UDP_transf"/>
    <property type="match status" value="1"/>
</dbReference>
<dbReference type="InterPro" id="IPR005849">
    <property type="entry name" value="GalP_Utransf_N"/>
</dbReference>
<dbReference type="OrthoDB" id="418412at2759"/>
<evidence type="ECO:0000256" key="2">
    <source>
        <dbReference type="ARBA" id="ARBA00022679"/>
    </source>
</evidence>
<sequence>MAELRHDLLRQRWVIISDKRGKRPSDFKKVSSQNRDEFDSGPCAFCPGHENENGHEIYAVRDGDEDDAPDWHLRVIENKYPAVSPSFDELLPSGEGTVYGACRLAGFGSHEVIVETPSHHLSLPELPSSHVAEVLKAYQARINHFQNDSRFKFCQVYKNRGNRAGASMSHSHSQLIALPVVSHNIQAELRGAQEYYDKHDKQCILCDVVRHETQVNRIRLIDENEHFITLSPYAPMFPYETWLVPKNHSSNFETVGEAEILSMAEMLKLTLRKLDVAFGYPPYNYTLQTAPLGKEHLNSAHFHWYLDILPHLSSPGGFELGSGCYINPIVPEEAAKFLRNIEVQQL</sequence>
<dbReference type="PANTHER" id="PTHR42763">
    <property type="entry name" value="ADP-GLUCOSE PHOSPHORYLASE"/>
    <property type="match status" value="1"/>
</dbReference>
<evidence type="ECO:0000256" key="1">
    <source>
        <dbReference type="ARBA" id="ARBA00010951"/>
    </source>
</evidence>
<comment type="cofactor">
    <cofactor evidence="8">
        <name>Zn(2+)</name>
        <dbReference type="ChEBI" id="CHEBI:29105"/>
    </cofactor>
    <text evidence="8">Binds 1 zinc ion per subunit.</text>
</comment>
<dbReference type="PIRSF" id="PIRSF000808">
    <property type="entry name" value="GalT"/>
    <property type="match status" value="1"/>
</dbReference>
<dbReference type="GO" id="GO:0008108">
    <property type="term" value="F:UDP-glucose:hexose-1-phosphate uridylyltransferase activity"/>
    <property type="evidence" value="ECO:0007669"/>
    <property type="project" value="InterPro"/>
</dbReference>
<dbReference type="EMBL" id="CM026427">
    <property type="protein sequence ID" value="KAG0569253.1"/>
    <property type="molecule type" value="Genomic_DNA"/>
</dbReference>
<feature type="binding site" evidence="8">
    <location>
        <position position="170"/>
    </location>
    <ligand>
        <name>Zn(2+)</name>
        <dbReference type="ChEBI" id="CHEBI:29105"/>
    </ligand>
</feature>
<dbReference type="GO" id="GO:0008270">
    <property type="term" value="F:zinc ion binding"/>
    <property type="evidence" value="ECO:0007669"/>
    <property type="project" value="InterPro"/>
</dbReference>
<dbReference type="Proteomes" id="UP000822688">
    <property type="component" value="Chromosome 6"/>
</dbReference>
<dbReference type="GO" id="GO:0006012">
    <property type="term" value="P:galactose metabolic process"/>
    <property type="evidence" value="ECO:0007669"/>
    <property type="project" value="InterPro"/>
</dbReference>
<feature type="binding site" evidence="8">
    <location>
        <position position="119"/>
    </location>
    <ligand>
        <name>Zn(2+)</name>
        <dbReference type="ChEBI" id="CHEBI:29105"/>
    </ligand>
</feature>
<evidence type="ECO:0000313" key="11">
    <source>
        <dbReference type="EMBL" id="KAG0569253.1"/>
    </source>
</evidence>
<evidence type="ECO:0000256" key="8">
    <source>
        <dbReference type="PIRSR" id="PIRSR000808-3"/>
    </source>
</evidence>
<evidence type="ECO:0008006" key="13">
    <source>
        <dbReference type="Google" id="ProtNLM"/>
    </source>
</evidence>
<protein>
    <recommendedName>
        <fullName evidence="13">UDP-glucose--hexose-1-phosphate uridylyltransferase</fullName>
    </recommendedName>
</protein>
<comment type="caution">
    <text evidence="11">The sequence shown here is derived from an EMBL/GenBank/DDBJ whole genome shotgun (WGS) entry which is preliminary data.</text>
</comment>
<proteinExistence type="inferred from homology"/>